<name>A0A084VK69_ANOSI</name>
<evidence type="ECO:0000256" key="1">
    <source>
        <dbReference type="SAM" id="MobiDB-lite"/>
    </source>
</evidence>
<protein>
    <submittedName>
        <fullName evidence="2 3">Uncharacterized protein</fullName>
    </submittedName>
</protein>
<organism evidence="2">
    <name type="scientific">Anopheles sinensis</name>
    <name type="common">Mosquito</name>
    <dbReference type="NCBI Taxonomy" id="74873"/>
    <lineage>
        <taxon>Eukaryota</taxon>
        <taxon>Metazoa</taxon>
        <taxon>Ecdysozoa</taxon>
        <taxon>Arthropoda</taxon>
        <taxon>Hexapoda</taxon>
        <taxon>Insecta</taxon>
        <taxon>Pterygota</taxon>
        <taxon>Neoptera</taxon>
        <taxon>Endopterygota</taxon>
        <taxon>Diptera</taxon>
        <taxon>Nematocera</taxon>
        <taxon>Culicoidea</taxon>
        <taxon>Culicidae</taxon>
        <taxon>Anophelinae</taxon>
        <taxon>Anopheles</taxon>
    </lineage>
</organism>
<evidence type="ECO:0000313" key="4">
    <source>
        <dbReference type="Proteomes" id="UP000030765"/>
    </source>
</evidence>
<dbReference type="EMBL" id="ATLV01014118">
    <property type="status" value="NOT_ANNOTATED_CDS"/>
    <property type="molecule type" value="Genomic_DNA"/>
</dbReference>
<dbReference type="AlphaFoldDB" id="A0A084VK69"/>
<dbReference type="EMBL" id="KE524943">
    <property type="protein sequence ID" value="KFB38363.1"/>
    <property type="molecule type" value="Genomic_DNA"/>
</dbReference>
<keyword evidence="4" id="KW-1185">Reference proteome</keyword>
<evidence type="ECO:0000313" key="2">
    <source>
        <dbReference type="EMBL" id="KFB38363.1"/>
    </source>
</evidence>
<sequence length="64" mass="6785">MTYQEVGSADARSPASKIVHEKSILGAKIRPAQVTGAQIAREDTTAGPARAREEQHPSETASPK</sequence>
<reference evidence="2 4" key="1">
    <citation type="journal article" date="2014" name="BMC Genomics">
        <title>Genome sequence of Anopheles sinensis provides insight into genetics basis of mosquito competence for malaria parasites.</title>
        <authorList>
            <person name="Zhou D."/>
            <person name="Zhang D."/>
            <person name="Ding G."/>
            <person name="Shi L."/>
            <person name="Hou Q."/>
            <person name="Ye Y."/>
            <person name="Xu Y."/>
            <person name="Zhou H."/>
            <person name="Xiong C."/>
            <person name="Li S."/>
            <person name="Yu J."/>
            <person name="Hong S."/>
            <person name="Yu X."/>
            <person name="Zou P."/>
            <person name="Chen C."/>
            <person name="Chang X."/>
            <person name="Wang W."/>
            <person name="Lv Y."/>
            <person name="Sun Y."/>
            <person name="Ma L."/>
            <person name="Shen B."/>
            <person name="Zhu C."/>
        </authorList>
    </citation>
    <scope>NUCLEOTIDE SEQUENCE [LARGE SCALE GENOMIC DNA]</scope>
</reference>
<accession>A0A084VK69</accession>
<dbReference type="Proteomes" id="UP000030765">
    <property type="component" value="Unassembled WGS sequence"/>
</dbReference>
<proteinExistence type="predicted"/>
<feature type="region of interest" description="Disordered" evidence="1">
    <location>
        <begin position="34"/>
        <end position="64"/>
    </location>
</feature>
<feature type="compositionally biased region" description="Basic and acidic residues" evidence="1">
    <location>
        <begin position="40"/>
        <end position="57"/>
    </location>
</feature>
<gene>
    <name evidence="2" type="ORF">ZHAS_00005718</name>
</gene>
<dbReference type="VEuPathDB" id="VectorBase:ASIC005718"/>
<dbReference type="EnsemblMetazoa" id="ASIC005718-RA">
    <property type="protein sequence ID" value="ASIC005718-PA"/>
    <property type="gene ID" value="ASIC005718"/>
</dbReference>
<evidence type="ECO:0000313" key="3">
    <source>
        <dbReference type="EnsemblMetazoa" id="ASIC005718-PA"/>
    </source>
</evidence>
<reference evidence="3" key="2">
    <citation type="submission" date="2020-05" db="UniProtKB">
        <authorList>
            <consortium name="EnsemblMetazoa"/>
        </authorList>
    </citation>
    <scope>IDENTIFICATION</scope>
</reference>